<dbReference type="GO" id="GO:0000156">
    <property type="term" value="F:phosphorelay response regulator activity"/>
    <property type="evidence" value="ECO:0007669"/>
    <property type="project" value="TreeGrafter"/>
</dbReference>
<dbReference type="EC" id="2.7.13.3" evidence="2"/>
<evidence type="ECO:0000256" key="1">
    <source>
        <dbReference type="ARBA" id="ARBA00000085"/>
    </source>
</evidence>
<evidence type="ECO:0000256" key="5">
    <source>
        <dbReference type="ARBA" id="ARBA00022777"/>
    </source>
</evidence>
<comment type="catalytic activity">
    <reaction evidence="1">
        <text>ATP + protein L-histidine = ADP + protein N-phospho-L-histidine.</text>
        <dbReference type="EC" id="2.7.13.3"/>
    </reaction>
</comment>
<dbReference type="GO" id="GO:0004673">
    <property type="term" value="F:protein histidine kinase activity"/>
    <property type="evidence" value="ECO:0007669"/>
    <property type="project" value="UniProtKB-EC"/>
</dbReference>
<dbReference type="PANTHER" id="PTHR42878">
    <property type="entry name" value="TWO-COMPONENT HISTIDINE KINASE"/>
    <property type="match status" value="1"/>
</dbReference>
<protein>
    <recommendedName>
        <fullName evidence="2">histidine kinase</fullName>
        <ecNumber evidence="2">2.7.13.3</ecNumber>
    </recommendedName>
</protein>
<name>S9SIF7_PAEAL</name>
<evidence type="ECO:0000256" key="7">
    <source>
        <dbReference type="ARBA" id="ARBA00023012"/>
    </source>
</evidence>
<proteinExistence type="predicted"/>
<evidence type="ECO:0000256" key="6">
    <source>
        <dbReference type="ARBA" id="ARBA00022840"/>
    </source>
</evidence>
<evidence type="ECO:0000256" key="2">
    <source>
        <dbReference type="ARBA" id="ARBA00012438"/>
    </source>
</evidence>
<keyword evidence="4" id="KW-0547">Nucleotide-binding</keyword>
<dbReference type="InterPro" id="IPR036890">
    <property type="entry name" value="HATPase_C_sf"/>
</dbReference>
<dbReference type="GO" id="GO:0005524">
    <property type="term" value="F:ATP binding"/>
    <property type="evidence" value="ECO:0007669"/>
    <property type="project" value="UniProtKB-KW"/>
</dbReference>
<dbReference type="Gene3D" id="3.30.565.10">
    <property type="entry name" value="Histidine kinase-like ATPase, C-terminal domain"/>
    <property type="match status" value="1"/>
</dbReference>
<dbReference type="GO" id="GO:0007234">
    <property type="term" value="P:osmosensory signaling via phosphorelay pathway"/>
    <property type="evidence" value="ECO:0007669"/>
    <property type="project" value="TreeGrafter"/>
</dbReference>
<dbReference type="InterPro" id="IPR050351">
    <property type="entry name" value="BphY/WalK/GraS-like"/>
</dbReference>
<evidence type="ECO:0000313" key="8">
    <source>
        <dbReference type="EMBL" id="EPY04499.1"/>
    </source>
</evidence>
<keyword evidence="7" id="KW-0902">Two-component regulatory system</keyword>
<keyword evidence="6" id="KW-0067">ATP-binding</keyword>
<keyword evidence="3" id="KW-0808">Transferase</keyword>
<dbReference type="Proteomes" id="UP000015344">
    <property type="component" value="Unassembled WGS sequence"/>
</dbReference>
<evidence type="ECO:0000256" key="4">
    <source>
        <dbReference type="ARBA" id="ARBA00022741"/>
    </source>
</evidence>
<comment type="caution">
    <text evidence="8">The sequence shown here is derived from an EMBL/GenBank/DDBJ whole genome shotgun (WGS) entry which is preliminary data.</text>
</comment>
<dbReference type="EMBL" id="ATMT01000083">
    <property type="protein sequence ID" value="EPY04499.1"/>
    <property type="molecule type" value="Genomic_DNA"/>
</dbReference>
<organism evidence="8 9">
    <name type="scientific">Paenibacillus alvei TS-15</name>
    <dbReference type="NCBI Taxonomy" id="1117108"/>
    <lineage>
        <taxon>Bacteria</taxon>
        <taxon>Bacillati</taxon>
        <taxon>Bacillota</taxon>
        <taxon>Bacilli</taxon>
        <taxon>Bacillales</taxon>
        <taxon>Paenibacillaceae</taxon>
        <taxon>Paenibacillus</taxon>
    </lineage>
</organism>
<reference evidence="8 9" key="1">
    <citation type="submission" date="2013-05" db="EMBL/GenBank/DDBJ databases">
        <authorList>
            <person name="Strain E.A."/>
            <person name="Brown E."/>
            <person name="Allard M.W."/>
            <person name="Luo Y.L."/>
        </authorList>
    </citation>
    <scope>NUCLEOTIDE SEQUENCE [LARGE SCALE GENOMIC DNA]</scope>
    <source>
        <strain evidence="8 9">TS-15</strain>
    </source>
</reference>
<dbReference type="PATRIC" id="fig|1117108.3.peg.5141"/>
<keyword evidence="5 8" id="KW-0418">Kinase</keyword>
<dbReference type="AlphaFoldDB" id="S9SIF7"/>
<sequence length="109" mass="12400">MRLENGLTSNPDRTSRYASICRQKADQLARLVTDLFSYSQISSLDQLLRPERLHAADLFTEIVTEYQPSASEKAIQLQYVPPDREQCTVLGDAFMLRRAIGNLIDNALR</sequence>
<dbReference type="PANTHER" id="PTHR42878:SF7">
    <property type="entry name" value="SENSOR HISTIDINE KINASE GLRK"/>
    <property type="match status" value="1"/>
</dbReference>
<dbReference type="SUPFAM" id="SSF55874">
    <property type="entry name" value="ATPase domain of HSP90 chaperone/DNA topoisomerase II/histidine kinase"/>
    <property type="match status" value="1"/>
</dbReference>
<accession>S9SIF7</accession>
<dbReference type="GO" id="GO:0030295">
    <property type="term" value="F:protein kinase activator activity"/>
    <property type="evidence" value="ECO:0007669"/>
    <property type="project" value="TreeGrafter"/>
</dbReference>
<evidence type="ECO:0000313" key="9">
    <source>
        <dbReference type="Proteomes" id="UP000015344"/>
    </source>
</evidence>
<gene>
    <name evidence="8" type="ORF">PAALTS15_24869</name>
</gene>
<evidence type="ECO:0000256" key="3">
    <source>
        <dbReference type="ARBA" id="ARBA00022679"/>
    </source>
</evidence>
<dbReference type="eggNOG" id="COG5002">
    <property type="taxonomic scope" value="Bacteria"/>
</dbReference>